<sequence length="141" mass="16116">MPILAKLRDEHRVLETDINRMLEIVANPAPDAASIAAIRWRLAQALFDHCAQEDRAIHDRLAQSGDATAIAACRDYRREHGAMGERFGRYIADWPIERISRDWETFGAETRAMARRVADRIAVEETSLYPLLERMVLMRAA</sequence>
<organism evidence="2 3">
    <name type="scientific">Sphingomonas rustica</name>
    <dbReference type="NCBI Taxonomy" id="3103142"/>
    <lineage>
        <taxon>Bacteria</taxon>
        <taxon>Pseudomonadati</taxon>
        <taxon>Pseudomonadota</taxon>
        <taxon>Alphaproteobacteria</taxon>
        <taxon>Sphingomonadales</taxon>
        <taxon>Sphingomonadaceae</taxon>
        <taxon>Sphingomonas</taxon>
    </lineage>
</organism>
<evidence type="ECO:0000313" key="2">
    <source>
        <dbReference type="EMBL" id="MEN3748144.1"/>
    </source>
</evidence>
<feature type="domain" description="Hemerythrin-like" evidence="1">
    <location>
        <begin position="4"/>
        <end position="132"/>
    </location>
</feature>
<protein>
    <submittedName>
        <fullName evidence="2">Hemerythrin domain-containing protein</fullName>
    </submittedName>
</protein>
<dbReference type="Proteomes" id="UP001427805">
    <property type="component" value="Unassembled WGS sequence"/>
</dbReference>
<dbReference type="RefSeq" id="WP_346247156.1">
    <property type="nucleotide sequence ID" value="NZ_JBDIZK010000007.1"/>
</dbReference>
<keyword evidence="3" id="KW-1185">Reference proteome</keyword>
<dbReference type="InterPro" id="IPR012312">
    <property type="entry name" value="Hemerythrin-like"/>
</dbReference>
<reference evidence="2 3" key="1">
    <citation type="submission" date="2024-05" db="EMBL/GenBank/DDBJ databases">
        <title>Sphingomonas sp. HF-S3 16S ribosomal RNA gene Genome sequencing and assembly.</title>
        <authorList>
            <person name="Lee H."/>
        </authorList>
    </citation>
    <scope>NUCLEOTIDE SEQUENCE [LARGE SCALE GENOMIC DNA]</scope>
    <source>
        <strain evidence="2 3">HF-S3</strain>
    </source>
</reference>
<dbReference type="Pfam" id="PF01814">
    <property type="entry name" value="Hemerythrin"/>
    <property type="match status" value="1"/>
</dbReference>
<evidence type="ECO:0000259" key="1">
    <source>
        <dbReference type="Pfam" id="PF01814"/>
    </source>
</evidence>
<dbReference type="Gene3D" id="1.20.120.520">
    <property type="entry name" value="nmb1532 protein domain like"/>
    <property type="match status" value="1"/>
</dbReference>
<evidence type="ECO:0000313" key="3">
    <source>
        <dbReference type="Proteomes" id="UP001427805"/>
    </source>
</evidence>
<accession>A0ABV0B9A1</accession>
<proteinExistence type="predicted"/>
<dbReference type="EMBL" id="JBDIZK010000007">
    <property type="protein sequence ID" value="MEN3748144.1"/>
    <property type="molecule type" value="Genomic_DNA"/>
</dbReference>
<name>A0ABV0B9A1_9SPHN</name>
<gene>
    <name evidence="2" type="ORF">TPR58_13290</name>
</gene>
<comment type="caution">
    <text evidence="2">The sequence shown here is derived from an EMBL/GenBank/DDBJ whole genome shotgun (WGS) entry which is preliminary data.</text>
</comment>